<dbReference type="Proteomes" id="UP001165427">
    <property type="component" value="Unassembled WGS sequence"/>
</dbReference>
<gene>
    <name evidence="2" type="ORF">MRX98_11750</name>
</gene>
<sequence>MNKNVRIGDKVYSIASDDNYLDAVGVDFEPHMVQLFRTLIGSNDVVADIGANIGMTAILFASLARKVFAFEPSPSTYKILIGNLFQAGANNVEAFSLGFGSIAESLTITFAINNRSGGFVSNKIRIETGHVTENIRIDTVDHYFGNAEIIPNFLKIDVEGFELDVIKGGMGFLQKHRPTVVMEMNHFCLDVLQRITIPDFLDFMRSAFPYLFAIDTDNSTIIDLHDADRSYYVMHEHVVRQRFPNIVGGFDQSLKAKLNALSAATSMNIENSFVGRVRSVFDKATGLISQSNSDHKTTVTIPNGSLKAELIPSSVQIGQVLEIPVTLTNESNEPWDGSGIHPVFLSYHWQNIDGSFHAYEGLRTQLSSQVVPPGESVQDIVKIVAPSEKGDFKLILTVVQEGICWFEDMGFKCVNASVAVV</sequence>
<accession>A0AA41R2Z3</accession>
<comment type="caution">
    <text evidence="2">The sequence shown here is derived from an EMBL/GenBank/DDBJ whole genome shotgun (WGS) entry which is preliminary data.</text>
</comment>
<dbReference type="EMBL" id="JALJRB010000012">
    <property type="protein sequence ID" value="MCJ8501249.1"/>
    <property type="molecule type" value="Genomic_DNA"/>
</dbReference>
<proteinExistence type="predicted"/>
<dbReference type="AlphaFoldDB" id="A0AA41R2Z3"/>
<dbReference type="InterPro" id="IPR006342">
    <property type="entry name" value="FkbM_mtfrase"/>
</dbReference>
<dbReference type="InterPro" id="IPR013783">
    <property type="entry name" value="Ig-like_fold"/>
</dbReference>
<dbReference type="InterPro" id="IPR029063">
    <property type="entry name" value="SAM-dependent_MTases_sf"/>
</dbReference>
<dbReference type="SUPFAM" id="SSF53335">
    <property type="entry name" value="S-adenosyl-L-methionine-dependent methyltransferases"/>
    <property type="match status" value="1"/>
</dbReference>
<dbReference type="Gene3D" id="2.60.40.10">
    <property type="entry name" value="Immunoglobulins"/>
    <property type="match status" value="1"/>
</dbReference>
<dbReference type="GO" id="GO:0008168">
    <property type="term" value="F:methyltransferase activity"/>
    <property type="evidence" value="ECO:0007669"/>
    <property type="project" value="UniProtKB-KW"/>
</dbReference>
<protein>
    <submittedName>
        <fullName evidence="2">FkbM family methyltransferase</fullName>
    </submittedName>
</protein>
<keyword evidence="2" id="KW-0489">Methyltransferase</keyword>
<name>A0AA41R2Z3_9BACT</name>
<dbReference type="Gene3D" id="3.40.50.150">
    <property type="entry name" value="Vaccinia Virus protein VP39"/>
    <property type="match status" value="1"/>
</dbReference>
<dbReference type="Pfam" id="PF05050">
    <property type="entry name" value="Methyltransf_21"/>
    <property type="match status" value="1"/>
</dbReference>
<dbReference type="GO" id="GO:0032259">
    <property type="term" value="P:methylation"/>
    <property type="evidence" value="ECO:0007669"/>
    <property type="project" value="UniProtKB-KW"/>
</dbReference>
<organism evidence="2 3">
    <name type="scientific">Desulfatitalea alkaliphila</name>
    <dbReference type="NCBI Taxonomy" id="2929485"/>
    <lineage>
        <taxon>Bacteria</taxon>
        <taxon>Pseudomonadati</taxon>
        <taxon>Thermodesulfobacteriota</taxon>
        <taxon>Desulfobacteria</taxon>
        <taxon>Desulfobacterales</taxon>
        <taxon>Desulfosarcinaceae</taxon>
        <taxon>Desulfatitalea</taxon>
    </lineage>
</organism>
<dbReference type="PANTHER" id="PTHR34203:SF15">
    <property type="entry name" value="SLL1173 PROTEIN"/>
    <property type="match status" value="1"/>
</dbReference>
<evidence type="ECO:0000313" key="2">
    <source>
        <dbReference type="EMBL" id="MCJ8501249.1"/>
    </source>
</evidence>
<keyword evidence="2" id="KW-0808">Transferase</keyword>
<evidence type="ECO:0000259" key="1">
    <source>
        <dbReference type="Pfam" id="PF05050"/>
    </source>
</evidence>
<dbReference type="RefSeq" id="WP_246908106.1">
    <property type="nucleotide sequence ID" value="NZ_JALJRB010000012.1"/>
</dbReference>
<dbReference type="NCBIfam" id="TIGR01444">
    <property type="entry name" value="fkbM_fam"/>
    <property type="match status" value="1"/>
</dbReference>
<keyword evidence="3" id="KW-1185">Reference proteome</keyword>
<evidence type="ECO:0000313" key="3">
    <source>
        <dbReference type="Proteomes" id="UP001165427"/>
    </source>
</evidence>
<dbReference type="PANTHER" id="PTHR34203">
    <property type="entry name" value="METHYLTRANSFERASE, FKBM FAMILY PROTEIN"/>
    <property type="match status" value="1"/>
</dbReference>
<feature type="domain" description="Methyltransferase FkbM" evidence="1">
    <location>
        <begin position="48"/>
        <end position="188"/>
    </location>
</feature>
<reference evidence="2" key="1">
    <citation type="submission" date="2022-04" db="EMBL/GenBank/DDBJ databases">
        <title>Desulfatitalea alkaliphila sp. nov., a novel anaerobic sulfate-reducing bacterium isolated from terrestrial mud volcano, Taman Peninsula, Russia.</title>
        <authorList>
            <person name="Khomyakova M.A."/>
            <person name="Merkel A.Y."/>
            <person name="Slobodkin A.I."/>
        </authorList>
    </citation>
    <scope>NUCLEOTIDE SEQUENCE</scope>
    <source>
        <strain evidence="2">M08but</strain>
    </source>
</reference>
<dbReference type="InterPro" id="IPR052514">
    <property type="entry name" value="SAM-dependent_MTase"/>
</dbReference>